<dbReference type="Proteomes" id="UP000515146">
    <property type="component" value="Unplaced"/>
</dbReference>
<feature type="transmembrane region" description="Helical" evidence="5">
    <location>
        <begin position="116"/>
        <end position="137"/>
    </location>
</feature>
<gene>
    <name evidence="8" type="primary">LOC113795883</name>
</gene>
<dbReference type="Pfam" id="PF13906">
    <property type="entry name" value="AA_permease_C"/>
    <property type="match status" value="1"/>
</dbReference>
<dbReference type="OMA" id="IAIEMSG"/>
<dbReference type="InterPro" id="IPR029485">
    <property type="entry name" value="CAT_C"/>
</dbReference>
<evidence type="ECO:0000259" key="6">
    <source>
        <dbReference type="Pfam" id="PF13906"/>
    </source>
</evidence>
<dbReference type="AlphaFoldDB" id="A0A6P6Y8Y5"/>
<comment type="subcellular location">
    <subcellularLocation>
        <location evidence="1">Membrane</location>
        <topology evidence="1">Multi-pass membrane protein</topology>
    </subcellularLocation>
</comment>
<dbReference type="GO" id="GO:0061459">
    <property type="term" value="F:L-arginine transmembrane transporter activity"/>
    <property type="evidence" value="ECO:0007669"/>
    <property type="project" value="TreeGrafter"/>
</dbReference>
<dbReference type="GO" id="GO:0015189">
    <property type="term" value="F:L-lysine transmembrane transporter activity"/>
    <property type="evidence" value="ECO:0007669"/>
    <property type="project" value="TreeGrafter"/>
</dbReference>
<reference evidence="8" key="1">
    <citation type="submission" date="2025-08" db="UniProtKB">
        <authorList>
            <consortium name="RefSeq"/>
        </authorList>
    </citation>
    <scope>IDENTIFICATION</scope>
    <source>
        <strain evidence="8">Airmid</strain>
    </source>
</reference>
<dbReference type="OrthoDB" id="3900342at2759"/>
<feature type="transmembrane region" description="Helical" evidence="5">
    <location>
        <begin position="234"/>
        <end position="257"/>
    </location>
</feature>
<dbReference type="PANTHER" id="PTHR43243:SF105">
    <property type="entry name" value="CATIONIC AMINO ACID TRANSPORTER C-TERMINAL DOMAIN-CONTAINING PROTEIN"/>
    <property type="match status" value="1"/>
</dbReference>
<feature type="transmembrane region" description="Helical" evidence="5">
    <location>
        <begin position="55"/>
        <end position="78"/>
    </location>
</feature>
<dbReference type="FunFam" id="1.20.1740.10:FF:000010">
    <property type="entry name" value="probable cationic amino acid transporter"/>
    <property type="match status" value="1"/>
</dbReference>
<evidence type="ECO:0000256" key="5">
    <source>
        <dbReference type="SAM" id="Phobius"/>
    </source>
</evidence>
<evidence type="ECO:0000256" key="1">
    <source>
        <dbReference type="ARBA" id="ARBA00004141"/>
    </source>
</evidence>
<feature type="transmembrane region" description="Helical" evidence="5">
    <location>
        <begin position="515"/>
        <end position="536"/>
    </location>
</feature>
<dbReference type="RefSeq" id="XP_027201918.1">
    <property type="nucleotide sequence ID" value="XM_027346117.1"/>
</dbReference>
<feature type="transmembrane region" description="Helical" evidence="5">
    <location>
        <begin position="200"/>
        <end position="222"/>
    </location>
</feature>
<feature type="transmembrane region" description="Helical" evidence="5">
    <location>
        <begin position="14"/>
        <end position="34"/>
    </location>
</feature>
<name>A0A6P6Y8Y5_DERPT</name>
<dbReference type="GO" id="GO:0005886">
    <property type="term" value="C:plasma membrane"/>
    <property type="evidence" value="ECO:0007669"/>
    <property type="project" value="TreeGrafter"/>
</dbReference>
<feature type="transmembrane region" description="Helical" evidence="5">
    <location>
        <begin position="442"/>
        <end position="461"/>
    </location>
</feature>
<dbReference type="Gene3D" id="1.20.1740.10">
    <property type="entry name" value="Amino acid/polyamine transporter I"/>
    <property type="match status" value="2"/>
</dbReference>
<keyword evidence="7" id="KW-1185">Reference proteome</keyword>
<feature type="transmembrane region" description="Helical" evidence="5">
    <location>
        <begin position="84"/>
        <end position="104"/>
    </location>
</feature>
<feature type="transmembrane region" description="Helical" evidence="5">
    <location>
        <begin position="548"/>
        <end position="569"/>
    </location>
</feature>
<dbReference type="PANTHER" id="PTHR43243">
    <property type="entry name" value="INNER MEMBRANE TRANSPORTER YGJI-RELATED"/>
    <property type="match status" value="1"/>
</dbReference>
<feature type="transmembrane region" description="Helical" evidence="5">
    <location>
        <begin position="608"/>
        <end position="629"/>
    </location>
</feature>
<keyword evidence="4 5" id="KW-0472">Membrane</keyword>
<feature type="transmembrane region" description="Helical" evidence="5">
    <location>
        <begin position="581"/>
        <end position="602"/>
    </location>
</feature>
<dbReference type="KEGG" id="dpte:113795883"/>
<feature type="domain" description="Cationic amino acid transporter C-terminal" evidence="6">
    <location>
        <begin position="581"/>
        <end position="631"/>
    </location>
</feature>
<accession>A0A6P6Y8Y5</accession>
<feature type="transmembrane region" description="Helical" evidence="5">
    <location>
        <begin position="319"/>
        <end position="345"/>
    </location>
</feature>
<proteinExistence type="predicted"/>
<evidence type="ECO:0000256" key="2">
    <source>
        <dbReference type="ARBA" id="ARBA00022692"/>
    </source>
</evidence>
<feature type="transmembrane region" description="Helical" evidence="5">
    <location>
        <begin position="365"/>
        <end position="394"/>
    </location>
</feature>
<evidence type="ECO:0000256" key="3">
    <source>
        <dbReference type="ARBA" id="ARBA00022989"/>
    </source>
</evidence>
<feature type="transmembrane region" description="Helical" evidence="5">
    <location>
        <begin position="415"/>
        <end position="436"/>
    </location>
</feature>
<keyword evidence="2 5" id="KW-0812">Transmembrane</keyword>
<dbReference type="Pfam" id="PF13520">
    <property type="entry name" value="AA_permease_2"/>
    <property type="match status" value="1"/>
</dbReference>
<dbReference type="InParanoid" id="A0A6P6Y8Y5"/>
<evidence type="ECO:0000256" key="4">
    <source>
        <dbReference type="ARBA" id="ARBA00023136"/>
    </source>
</evidence>
<dbReference type="GO" id="GO:0097638">
    <property type="term" value="P:L-arginine import across plasma membrane"/>
    <property type="evidence" value="ECO:0007669"/>
    <property type="project" value="TreeGrafter"/>
</dbReference>
<dbReference type="GO" id="GO:0000064">
    <property type="term" value="F:L-ornithine transmembrane transporter activity"/>
    <property type="evidence" value="ECO:0007669"/>
    <property type="project" value="TreeGrafter"/>
</dbReference>
<evidence type="ECO:0000313" key="7">
    <source>
        <dbReference type="Proteomes" id="UP000515146"/>
    </source>
</evidence>
<sequence length="665" mass="75073">MIILSSLFNRINSFFSSLFKIMKNVMFALWRAFVRRKPIEKNESTRLKKCLGTTELTALGIGSTLGIGIYVIIGTVAYKQAGPSVVISFIIAAISSIFAGLCYAEFGALVPKAGSAYVYSYICVGEFMAFIIGWNLILEYIIGAASVARGYSNYLDGILDNKIKNFFKDTLHLKLPHTNWFSDYPDLFAFSLTLLLSGNNLILCFIYFSLITHFISLFLGVLSFGVKESTQFNLIFTAVNFFVVFYCVIVGLFKIDFHNWNISKNEIPTDIDGGKGGFFPFGIKGTISGAATCFYSFVGFDAIATTGEEVLDPQRSLPISIILSLTAVTIAYCAVSAIQTLMWPYWDQNNDAPLPYVFKQVGYPFAQKVITVGALAGLSTSLIGAMFPMPRIIYAMANDRLLFRFLSRINERFKTPLIATMLSGFLAALMATFFNIDELAQMMSIGTLLAYTLVAISILILRYQNQPNTDFDNDQSTAQIMMTNDNDENIYQGSFIKRLFNWKNSDQPDQFSSHLSMILIAISFVLVFIWNFTFIIFEDKIWSLTLPYYGIIPLIGIFLLFIFVVFCLARQPKTRNESTSFRVPLIPYIPLFSVFANTYLMVHLNQMTWFRFIGWMFIGFLIYFSYGIVKSVGYLTQEEINRLSLKSDDDCDGEQIHNDNDIIVN</sequence>
<organism evidence="7 8">
    <name type="scientific">Dermatophagoides pteronyssinus</name>
    <name type="common">European house dust mite</name>
    <dbReference type="NCBI Taxonomy" id="6956"/>
    <lineage>
        <taxon>Eukaryota</taxon>
        <taxon>Metazoa</taxon>
        <taxon>Ecdysozoa</taxon>
        <taxon>Arthropoda</taxon>
        <taxon>Chelicerata</taxon>
        <taxon>Arachnida</taxon>
        <taxon>Acari</taxon>
        <taxon>Acariformes</taxon>
        <taxon>Sarcoptiformes</taxon>
        <taxon>Astigmata</taxon>
        <taxon>Psoroptidia</taxon>
        <taxon>Analgoidea</taxon>
        <taxon>Pyroglyphidae</taxon>
        <taxon>Dermatophagoidinae</taxon>
        <taxon>Dermatophagoides</taxon>
    </lineage>
</organism>
<protein>
    <submittedName>
        <fullName evidence="8">High affinity cationic amino acid transporter 1-like isoform X1</fullName>
    </submittedName>
</protein>
<keyword evidence="3 5" id="KW-1133">Transmembrane helix</keyword>
<evidence type="ECO:0000313" key="8">
    <source>
        <dbReference type="RefSeq" id="XP_027201918.1"/>
    </source>
</evidence>
<dbReference type="InterPro" id="IPR002293">
    <property type="entry name" value="AA/rel_permease1"/>
</dbReference>
<feature type="transmembrane region" description="Helical" evidence="5">
    <location>
        <begin position="277"/>
        <end position="298"/>
    </location>
</feature>